<gene>
    <name evidence="8" type="ORF">METZ01_LOCUS42310</name>
</gene>
<evidence type="ECO:0000259" key="7">
    <source>
        <dbReference type="PROSITE" id="PS51007"/>
    </source>
</evidence>
<keyword evidence="3" id="KW-0479">Metal-binding</keyword>
<dbReference type="Gene3D" id="1.10.760.10">
    <property type="entry name" value="Cytochrome c-like domain"/>
    <property type="match status" value="2"/>
</dbReference>
<keyword evidence="6" id="KW-0472">Membrane</keyword>
<dbReference type="SUPFAM" id="SSF46626">
    <property type="entry name" value="Cytochrome c"/>
    <property type="match status" value="2"/>
</dbReference>
<evidence type="ECO:0000256" key="4">
    <source>
        <dbReference type="ARBA" id="ARBA00022982"/>
    </source>
</evidence>
<dbReference type="InterPro" id="IPR051811">
    <property type="entry name" value="Cytochrome_c550/c551-like"/>
</dbReference>
<keyword evidence="1" id="KW-0813">Transport</keyword>
<evidence type="ECO:0000256" key="6">
    <source>
        <dbReference type="SAM" id="Phobius"/>
    </source>
</evidence>
<keyword evidence="6" id="KW-1133">Transmembrane helix</keyword>
<evidence type="ECO:0000256" key="5">
    <source>
        <dbReference type="ARBA" id="ARBA00023004"/>
    </source>
</evidence>
<keyword evidence="5" id="KW-0408">Iron</keyword>
<dbReference type="EMBL" id="UINC01001816">
    <property type="protein sequence ID" value="SUZ89456.1"/>
    <property type="molecule type" value="Genomic_DNA"/>
</dbReference>
<dbReference type="Pfam" id="PF13442">
    <property type="entry name" value="Cytochrome_CBB3"/>
    <property type="match status" value="2"/>
</dbReference>
<dbReference type="PROSITE" id="PS51007">
    <property type="entry name" value="CYTC"/>
    <property type="match status" value="2"/>
</dbReference>
<dbReference type="InterPro" id="IPR009056">
    <property type="entry name" value="Cyt_c-like_dom"/>
</dbReference>
<feature type="non-terminal residue" evidence="8">
    <location>
        <position position="1"/>
    </location>
</feature>
<evidence type="ECO:0000256" key="1">
    <source>
        <dbReference type="ARBA" id="ARBA00022448"/>
    </source>
</evidence>
<dbReference type="GO" id="GO:0046872">
    <property type="term" value="F:metal ion binding"/>
    <property type="evidence" value="ECO:0007669"/>
    <property type="project" value="UniProtKB-KW"/>
</dbReference>
<feature type="domain" description="Cytochrome c" evidence="7">
    <location>
        <begin position="236"/>
        <end position="351"/>
    </location>
</feature>
<accession>A0A381RCE5</accession>
<dbReference type="GO" id="GO:0020037">
    <property type="term" value="F:heme binding"/>
    <property type="evidence" value="ECO:0007669"/>
    <property type="project" value="InterPro"/>
</dbReference>
<protein>
    <recommendedName>
        <fullName evidence="7">Cytochrome c domain-containing protein</fullName>
    </recommendedName>
</protein>
<reference evidence="8" key="1">
    <citation type="submission" date="2018-05" db="EMBL/GenBank/DDBJ databases">
        <authorList>
            <person name="Lanie J.A."/>
            <person name="Ng W.-L."/>
            <person name="Kazmierczak K.M."/>
            <person name="Andrzejewski T.M."/>
            <person name="Davidsen T.M."/>
            <person name="Wayne K.J."/>
            <person name="Tettelin H."/>
            <person name="Glass J.I."/>
            <person name="Rusch D."/>
            <person name="Podicherti R."/>
            <person name="Tsui H.-C.T."/>
            <person name="Winkler M.E."/>
        </authorList>
    </citation>
    <scope>NUCLEOTIDE SEQUENCE</scope>
</reference>
<feature type="transmembrane region" description="Helical" evidence="6">
    <location>
        <begin position="12"/>
        <end position="29"/>
    </location>
</feature>
<dbReference type="GO" id="GO:0009055">
    <property type="term" value="F:electron transfer activity"/>
    <property type="evidence" value="ECO:0007669"/>
    <property type="project" value="InterPro"/>
</dbReference>
<evidence type="ECO:0000313" key="8">
    <source>
        <dbReference type="EMBL" id="SUZ89456.1"/>
    </source>
</evidence>
<dbReference type="PANTHER" id="PTHR37823">
    <property type="entry name" value="CYTOCHROME C-553-LIKE"/>
    <property type="match status" value="1"/>
</dbReference>
<name>A0A381RCE5_9ZZZZ</name>
<feature type="domain" description="Cytochrome c" evidence="7">
    <location>
        <begin position="101"/>
        <end position="214"/>
    </location>
</feature>
<dbReference type="InterPro" id="IPR036909">
    <property type="entry name" value="Cyt_c-like_dom_sf"/>
</dbReference>
<keyword evidence="2" id="KW-0349">Heme</keyword>
<evidence type="ECO:0000256" key="2">
    <source>
        <dbReference type="ARBA" id="ARBA00022617"/>
    </source>
</evidence>
<proteinExistence type="predicted"/>
<sequence length="370" mass="40452">VIYAATTERSIAIVLLVVVVVGWAIYVFVNIRRSKSEVGSEIELAANRGSLPDDDALEGNRLERVQAFGVLMLLIIALALPVYWLREGGRRSGAERGFSERAAAAGERLAEELECVVCHGADLGGANYAPVVLDIGNQFSDQDTYIVKTTWRAPALDTVFARFDTDAETLDEVNEIRQILNYGRGVMPAWGLPGGGPLTPQQVDNLIAWLWRERLSDEEAREDALVAKQSEMAAHPEKTEGQILFEIHCARCHTPRWPARGAAQLPNNGGEVQIVPGPAGSGRYGPALNTVSLERLFPDIEDQISFVATGAADNVAYGEFARLGNYGMPGFGRVLSDDEIRAIAEYERSLDPAEQTTVQFTELHTTEDNK</sequence>
<dbReference type="AlphaFoldDB" id="A0A381RCE5"/>
<keyword evidence="6" id="KW-0812">Transmembrane</keyword>
<keyword evidence="4" id="KW-0249">Electron transport</keyword>
<organism evidence="8">
    <name type="scientific">marine metagenome</name>
    <dbReference type="NCBI Taxonomy" id="408172"/>
    <lineage>
        <taxon>unclassified sequences</taxon>
        <taxon>metagenomes</taxon>
        <taxon>ecological metagenomes</taxon>
    </lineage>
</organism>
<evidence type="ECO:0000256" key="3">
    <source>
        <dbReference type="ARBA" id="ARBA00022723"/>
    </source>
</evidence>
<dbReference type="PANTHER" id="PTHR37823:SF1">
    <property type="entry name" value="CYTOCHROME C-553-LIKE"/>
    <property type="match status" value="1"/>
</dbReference>
<feature type="transmembrane region" description="Helical" evidence="6">
    <location>
        <begin position="65"/>
        <end position="85"/>
    </location>
</feature>